<feature type="compositionally biased region" description="Basic and acidic residues" evidence="1">
    <location>
        <begin position="110"/>
        <end position="121"/>
    </location>
</feature>
<sequence length="168" mass="18729">CDPGRRRGLRRGLRPVRHRHRGHLRGRPAVGGPGRRAHRGRCARARVARARGRRSRRRLRQRHRLQAPPGVPLDLRGQRLPRARPAAHRRWPAPVRGAAGAPGRARLPHGRGEHRPAEPGERGAAPDPGVRAGRRPAARGPQARRVARRRVVAARPRRRRRPACGAAV</sequence>
<feature type="non-terminal residue" evidence="2">
    <location>
        <position position="1"/>
    </location>
</feature>
<feature type="region of interest" description="Disordered" evidence="1">
    <location>
        <begin position="44"/>
        <end position="168"/>
    </location>
</feature>
<name>A0A6J4PI33_9ACTN</name>
<evidence type="ECO:0000313" key="2">
    <source>
        <dbReference type="EMBL" id="CAA9410668.1"/>
    </source>
</evidence>
<organism evidence="2">
    <name type="scientific">uncultured Quadrisphaera sp</name>
    <dbReference type="NCBI Taxonomy" id="904978"/>
    <lineage>
        <taxon>Bacteria</taxon>
        <taxon>Bacillati</taxon>
        <taxon>Actinomycetota</taxon>
        <taxon>Actinomycetes</taxon>
        <taxon>Kineosporiales</taxon>
        <taxon>Kineosporiaceae</taxon>
        <taxon>Quadrisphaera</taxon>
        <taxon>environmental samples</taxon>
    </lineage>
</organism>
<dbReference type="AlphaFoldDB" id="A0A6J4PI33"/>
<feature type="non-terminal residue" evidence="2">
    <location>
        <position position="168"/>
    </location>
</feature>
<accession>A0A6J4PI33</accession>
<feature type="compositionally biased region" description="Low complexity" evidence="1">
    <location>
        <begin position="92"/>
        <end position="105"/>
    </location>
</feature>
<dbReference type="GO" id="GO:0016740">
    <property type="term" value="F:transferase activity"/>
    <property type="evidence" value="ECO:0007669"/>
    <property type="project" value="UniProtKB-KW"/>
</dbReference>
<feature type="compositionally biased region" description="Low complexity" evidence="1">
    <location>
        <begin position="122"/>
        <end position="131"/>
    </location>
</feature>
<gene>
    <name evidence="2" type="ORF">AVDCRST_MAG35-1398</name>
</gene>
<feature type="compositionally biased region" description="Basic residues" evidence="1">
    <location>
        <begin position="79"/>
        <end position="91"/>
    </location>
</feature>
<feature type="compositionally biased region" description="Basic residues" evidence="1">
    <location>
        <begin position="145"/>
        <end position="162"/>
    </location>
</feature>
<evidence type="ECO:0000256" key="1">
    <source>
        <dbReference type="SAM" id="MobiDB-lite"/>
    </source>
</evidence>
<keyword evidence="2" id="KW-0808">Transferase</keyword>
<protein>
    <submittedName>
        <fullName evidence="2">Acetyltransferase, GNAT family</fullName>
    </submittedName>
</protein>
<reference evidence="2" key="1">
    <citation type="submission" date="2020-02" db="EMBL/GenBank/DDBJ databases">
        <authorList>
            <person name="Meier V. D."/>
        </authorList>
    </citation>
    <scope>NUCLEOTIDE SEQUENCE</scope>
    <source>
        <strain evidence="2">AVDCRST_MAG35</strain>
    </source>
</reference>
<dbReference type="EMBL" id="CADCUY010000287">
    <property type="protein sequence ID" value="CAA9410668.1"/>
    <property type="molecule type" value="Genomic_DNA"/>
</dbReference>
<proteinExistence type="predicted"/>
<feature type="compositionally biased region" description="Basic residues" evidence="1">
    <location>
        <begin position="44"/>
        <end position="65"/>
    </location>
</feature>